<evidence type="ECO:0000256" key="8">
    <source>
        <dbReference type="ARBA" id="ARBA00022989"/>
    </source>
</evidence>
<reference evidence="13 14" key="1">
    <citation type="submission" date="2020-11" db="EMBL/GenBank/DDBJ databases">
        <title>Algicoccus daihaiensis sp.nov., isolated from Daihai Lake in Inner Mongolia.</title>
        <authorList>
            <person name="Kai J."/>
        </authorList>
    </citation>
    <scope>NUCLEOTIDE SEQUENCE [LARGE SCALE GENOMIC DNA]</scope>
    <source>
        <strain evidence="14">f23</strain>
    </source>
</reference>
<dbReference type="InterPro" id="IPR000390">
    <property type="entry name" value="Small_drug/metabolite_transptr"/>
</dbReference>
<dbReference type="PANTHER" id="PTHR30561">
    <property type="entry name" value="SMR FAMILY PROTON-DEPENDENT DRUG EFFLUX TRANSPORTER SUGE"/>
    <property type="match status" value="1"/>
</dbReference>
<feature type="transmembrane region" description="Helical" evidence="11">
    <location>
        <begin position="235"/>
        <end position="256"/>
    </location>
</feature>
<evidence type="ECO:0000256" key="2">
    <source>
        <dbReference type="ARBA" id="ARBA00022475"/>
    </source>
</evidence>
<feature type="transmembrane region" description="Helical" evidence="11">
    <location>
        <begin position="208"/>
        <end position="229"/>
    </location>
</feature>
<feature type="domain" description="EamA" evidence="12">
    <location>
        <begin position="144"/>
        <end position="278"/>
    </location>
</feature>
<evidence type="ECO:0000256" key="7">
    <source>
        <dbReference type="ARBA" id="ARBA00022985"/>
    </source>
</evidence>
<feature type="transmembrane region" description="Helical" evidence="11">
    <location>
        <begin position="116"/>
        <end position="134"/>
    </location>
</feature>
<feature type="transmembrane region" description="Helical" evidence="11">
    <location>
        <begin position="173"/>
        <end position="196"/>
    </location>
</feature>
<feature type="transmembrane region" description="Helical" evidence="11">
    <location>
        <begin position="32"/>
        <end position="55"/>
    </location>
</feature>
<dbReference type="SUPFAM" id="SSF103481">
    <property type="entry name" value="Multidrug resistance efflux transporter EmrE"/>
    <property type="match status" value="2"/>
</dbReference>
<keyword evidence="10 11" id="KW-0472">Membrane</keyword>
<dbReference type="Gene3D" id="1.10.3730.20">
    <property type="match status" value="2"/>
</dbReference>
<evidence type="ECO:0000256" key="4">
    <source>
        <dbReference type="ARBA" id="ARBA00022519"/>
    </source>
</evidence>
<evidence type="ECO:0000256" key="6">
    <source>
        <dbReference type="ARBA" id="ARBA00022692"/>
    </source>
</evidence>
<dbReference type="Proteomes" id="UP000831607">
    <property type="component" value="Chromosome"/>
</dbReference>
<dbReference type="Pfam" id="PF00892">
    <property type="entry name" value="EamA"/>
    <property type="match status" value="1"/>
</dbReference>
<accession>A0ABY4ALL0</accession>
<evidence type="ECO:0000259" key="12">
    <source>
        <dbReference type="Pfam" id="PF00892"/>
    </source>
</evidence>
<evidence type="ECO:0000256" key="9">
    <source>
        <dbReference type="ARBA" id="ARBA00023098"/>
    </source>
</evidence>
<feature type="transmembrane region" description="Helical" evidence="11">
    <location>
        <begin position="89"/>
        <end position="110"/>
    </location>
</feature>
<keyword evidence="6 11" id="KW-0812">Transmembrane</keyword>
<evidence type="ECO:0000313" key="13">
    <source>
        <dbReference type="EMBL" id="UOD51186.1"/>
    </source>
</evidence>
<evidence type="ECO:0000256" key="1">
    <source>
        <dbReference type="ARBA" id="ARBA00004651"/>
    </source>
</evidence>
<dbReference type="PANTHER" id="PTHR30561:SF9">
    <property type="entry name" value="4-AMINO-4-DEOXY-L-ARABINOSE-PHOSPHOUNDECAPRENOL FLIPPASE SUBUNIT ARNF-RELATED"/>
    <property type="match status" value="1"/>
</dbReference>
<keyword evidence="9" id="KW-0443">Lipid metabolism</keyword>
<protein>
    <submittedName>
        <fullName evidence="13">EamA family transporter</fullName>
    </submittedName>
</protein>
<name>A0ABY4ALL0_9BURK</name>
<feature type="transmembrane region" description="Helical" evidence="11">
    <location>
        <begin position="6"/>
        <end position="25"/>
    </location>
</feature>
<evidence type="ECO:0000256" key="5">
    <source>
        <dbReference type="ARBA" id="ARBA00022556"/>
    </source>
</evidence>
<evidence type="ECO:0000313" key="14">
    <source>
        <dbReference type="Proteomes" id="UP000831607"/>
    </source>
</evidence>
<dbReference type="RefSeq" id="WP_243479654.1">
    <property type="nucleotide sequence ID" value="NZ_CP063982.1"/>
</dbReference>
<keyword evidence="14" id="KW-1185">Reference proteome</keyword>
<dbReference type="InterPro" id="IPR000620">
    <property type="entry name" value="EamA_dom"/>
</dbReference>
<keyword evidence="5" id="KW-0441">Lipid A biosynthesis</keyword>
<keyword evidence="8 11" id="KW-1133">Transmembrane helix</keyword>
<evidence type="ECO:0000256" key="10">
    <source>
        <dbReference type="ARBA" id="ARBA00023136"/>
    </source>
</evidence>
<proteinExistence type="predicted"/>
<comment type="subcellular location">
    <subcellularLocation>
        <location evidence="1">Cell membrane</location>
        <topology evidence="1">Multi-pass membrane protein</topology>
    </subcellularLocation>
</comment>
<keyword evidence="7" id="KW-0448">Lipopolysaccharide biosynthesis</keyword>
<evidence type="ECO:0000256" key="3">
    <source>
        <dbReference type="ARBA" id="ARBA00022516"/>
    </source>
</evidence>
<dbReference type="InterPro" id="IPR037185">
    <property type="entry name" value="EmrE-like"/>
</dbReference>
<organism evidence="13 14">
    <name type="scientific">Orrella daihaiensis</name>
    <dbReference type="NCBI Taxonomy" id="2782176"/>
    <lineage>
        <taxon>Bacteria</taxon>
        <taxon>Pseudomonadati</taxon>
        <taxon>Pseudomonadota</taxon>
        <taxon>Betaproteobacteria</taxon>
        <taxon>Burkholderiales</taxon>
        <taxon>Alcaligenaceae</taxon>
        <taxon>Orrella</taxon>
    </lineage>
</organism>
<feature type="transmembrane region" description="Helical" evidence="11">
    <location>
        <begin position="61"/>
        <end position="77"/>
    </location>
</feature>
<sequence>MDYPLPVFLAVLGAAALHATWNAWVRGGSNPLLHTAALVIWTGVIGVPVAIWLPLPHPESWPLLALSIAIHVVYYFTLARAYTHGALSVVYPIMRGGAPVLVSLGTWAFIGESLSPNGWVGVLLVSLGVLAIAFKAKLQRARAAIGWAVACSVTIATYSIVDGQGARLSQNPLSFTAWLFILESVVFTTLLSLAGLGRPLASYIQQRFVATAMGGVLSAVGYAIVLWAMTEAPMALVSATRETSVLFAALLGVWLLKERLTPRQWAGACVIVVGLIALRL</sequence>
<gene>
    <name evidence="13" type="ORF">DHf2319_04645</name>
</gene>
<keyword evidence="2" id="KW-1003">Cell membrane</keyword>
<evidence type="ECO:0000256" key="11">
    <source>
        <dbReference type="SAM" id="Phobius"/>
    </source>
</evidence>
<keyword evidence="4" id="KW-0997">Cell inner membrane</keyword>
<dbReference type="EMBL" id="CP063982">
    <property type="protein sequence ID" value="UOD51186.1"/>
    <property type="molecule type" value="Genomic_DNA"/>
</dbReference>
<feature type="transmembrane region" description="Helical" evidence="11">
    <location>
        <begin position="141"/>
        <end position="161"/>
    </location>
</feature>
<keyword evidence="3" id="KW-0444">Lipid biosynthesis</keyword>